<evidence type="ECO:0000259" key="7">
    <source>
        <dbReference type="Pfam" id="PF04116"/>
    </source>
</evidence>
<dbReference type="InterPro" id="IPR036291">
    <property type="entry name" value="NAD(P)-bd_dom_sf"/>
</dbReference>
<dbReference type="InterPro" id="IPR050307">
    <property type="entry name" value="Sterol_Desaturase_Related"/>
</dbReference>
<dbReference type="PANTHER" id="PTHR11863">
    <property type="entry name" value="STEROL DESATURASE"/>
    <property type="match status" value="1"/>
</dbReference>
<dbReference type="OrthoDB" id="408954at2759"/>
<evidence type="ECO:0000256" key="6">
    <source>
        <dbReference type="SAM" id="Phobius"/>
    </source>
</evidence>
<dbReference type="Pfam" id="PF12076">
    <property type="entry name" value="CER1-like_C"/>
    <property type="match status" value="1"/>
</dbReference>
<comment type="subcellular location">
    <subcellularLocation>
        <location evidence="1">Membrane</location>
        <topology evidence="1">Multi-pass membrane protein</topology>
    </subcellularLocation>
</comment>
<comment type="similarity">
    <text evidence="2">Belongs to the sterol desaturase family.</text>
</comment>
<dbReference type="SUPFAM" id="SSF51735">
    <property type="entry name" value="NAD(P)-binding Rossmann-fold domains"/>
    <property type="match status" value="1"/>
</dbReference>
<dbReference type="GO" id="GO:0005506">
    <property type="term" value="F:iron ion binding"/>
    <property type="evidence" value="ECO:0007669"/>
    <property type="project" value="InterPro"/>
</dbReference>
<feature type="transmembrane region" description="Helical" evidence="6">
    <location>
        <begin position="128"/>
        <end position="147"/>
    </location>
</feature>
<dbReference type="GO" id="GO:0008610">
    <property type="term" value="P:lipid biosynthetic process"/>
    <property type="evidence" value="ECO:0007669"/>
    <property type="project" value="InterPro"/>
</dbReference>
<keyword evidence="4 6" id="KW-1133">Transmembrane helix</keyword>
<protein>
    <submittedName>
        <fullName evidence="9">Uncharacterized protein WAX2C-1</fullName>
    </submittedName>
</protein>
<dbReference type="InParanoid" id="D8QQY6"/>
<dbReference type="Proteomes" id="UP000001514">
    <property type="component" value="Unassembled WGS sequence"/>
</dbReference>
<feature type="transmembrane region" description="Helical" evidence="6">
    <location>
        <begin position="48"/>
        <end position="68"/>
    </location>
</feature>
<evidence type="ECO:0000313" key="10">
    <source>
        <dbReference type="Proteomes" id="UP000001514"/>
    </source>
</evidence>
<dbReference type="GO" id="GO:0016491">
    <property type="term" value="F:oxidoreductase activity"/>
    <property type="evidence" value="ECO:0007669"/>
    <property type="project" value="InterPro"/>
</dbReference>
<evidence type="ECO:0000256" key="4">
    <source>
        <dbReference type="ARBA" id="ARBA00022989"/>
    </source>
</evidence>
<dbReference type="Pfam" id="PF04116">
    <property type="entry name" value="FA_hydroxylase"/>
    <property type="match status" value="1"/>
</dbReference>
<feature type="domain" description="Very-long-chain aldehyde decarbonylase CER1-like C-terminal" evidence="8">
    <location>
        <begin position="454"/>
        <end position="624"/>
    </location>
</feature>
<keyword evidence="10" id="KW-1185">Reference proteome</keyword>
<feature type="transmembrane region" description="Helical" evidence="6">
    <location>
        <begin position="328"/>
        <end position="347"/>
    </location>
</feature>
<dbReference type="InterPro" id="IPR006694">
    <property type="entry name" value="Fatty_acid_hydroxylase"/>
</dbReference>
<dbReference type="GO" id="GO:0016020">
    <property type="term" value="C:membrane"/>
    <property type="evidence" value="ECO:0007669"/>
    <property type="project" value="UniProtKB-SubCell"/>
</dbReference>
<organism evidence="10">
    <name type="scientific">Selaginella moellendorffii</name>
    <name type="common">Spikemoss</name>
    <dbReference type="NCBI Taxonomy" id="88036"/>
    <lineage>
        <taxon>Eukaryota</taxon>
        <taxon>Viridiplantae</taxon>
        <taxon>Streptophyta</taxon>
        <taxon>Embryophyta</taxon>
        <taxon>Tracheophyta</taxon>
        <taxon>Lycopodiopsida</taxon>
        <taxon>Selaginellales</taxon>
        <taxon>Selaginellaceae</taxon>
        <taxon>Selaginella</taxon>
    </lineage>
</organism>
<keyword evidence="3 6" id="KW-0812">Transmembrane</keyword>
<feature type="transmembrane region" description="Helical" evidence="6">
    <location>
        <begin position="297"/>
        <end position="316"/>
    </location>
</feature>
<dbReference type="GeneID" id="9655849"/>
<dbReference type="Gramene" id="EFJ37886">
    <property type="protein sequence ID" value="EFJ37886"/>
    <property type="gene ID" value="SELMODRAFT_437448"/>
</dbReference>
<reference evidence="9 10" key="1">
    <citation type="journal article" date="2011" name="Science">
        <title>The Selaginella genome identifies genetic changes associated with the evolution of vascular plants.</title>
        <authorList>
            <person name="Banks J.A."/>
            <person name="Nishiyama T."/>
            <person name="Hasebe M."/>
            <person name="Bowman J.L."/>
            <person name="Gribskov M."/>
            <person name="dePamphilis C."/>
            <person name="Albert V.A."/>
            <person name="Aono N."/>
            <person name="Aoyama T."/>
            <person name="Ambrose B.A."/>
            <person name="Ashton N.W."/>
            <person name="Axtell M.J."/>
            <person name="Barker E."/>
            <person name="Barker M.S."/>
            <person name="Bennetzen J.L."/>
            <person name="Bonawitz N.D."/>
            <person name="Chapple C."/>
            <person name="Cheng C."/>
            <person name="Correa L.G."/>
            <person name="Dacre M."/>
            <person name="DeBarry J."/>
            <person name="Dreyer I."/>
            <person name="Elias M."/>
            <person name="Engstrom E.M."/>
            <person name="Estelle M."/>
            <person name="Feng L."/>
            <person name="Finet C."/>
            <person name="Floyd S.K."/>
            <person name="Frommer W.B."/>
            <person name="Fujita T."/>
            <person name="Gramzow L."/>
            <person name="Gutensohn M."/>
            <person name="Harholt J."/>
            <person name="Hattori M."/>
            <person name="Heyl A."/>
            <person name="Hirai T."/>
            <person name="Hiwatashi Y."/>
            <person name="Ishikawa M."/>
            <person name="Iwata M."/>
            <person name="Karol K.G."/>
            <person name="Koehler B."/>
            <person name="Kolukisaoglu U."/>
            <person name="Kubo M."/>
            <person name="Kurata T."/>
            <person name="Lalonde S."/>
            <person name="Li K."/>
            <person name="Li Y."/>
            <person name="Litt A."/>
            <person name="Lyons E."/>
            <person name="Manning G."/>
            <person name="Maruyama T."/>
            <person name="Michael T.P."/>
            <person name="Mikami K."/>
            <person name="Miyazaki S."/>
            <person name="Morinaga S."/>
            <person name="Murata T."/>
            <person name="Mueller-Roeber B."/>
            <person name="Nelson D.R."/>
            <person name="Obara M."/>
            <person name="Oguri Y."/>
            <person name="Olmstead R.G."/>
            <person name="Onodera N."/>
            <person name="Petersen B.L."/>
            <person name="Pils B."/>
            <person name="Prigge M."/>
            <person name="Rensing S.A."/>
            <person name="Riano-Pachon D.M."/>
            <person name="Roberts A.W."/>
            <person name="Sato Y."/>
            <person name="Scheller H.V."/>
            <person name="Schulz B."/>
            <person name="Schulz C."/>
            <person name="Shakirov E.V."/>
            <person name="Shibagaki N."/>
            <person name="Shinohara N."/>
            <person name="Shippen D.E."/>
            <person name="Soerensen I."/>
            <person name="Sotooka R."/>
            <person name="Sugimoto N."/>
            <person name="Sugita M."/>
            <person name="Sumikawa N."/>
            <person name="Tanurdzic M."/>
            <person name="Theissen G."/>
            <person name="Ulvskov P."/>
            <person name="Wakazuki S."/>
            <person name="Weng J.K."/>
            <person name="Willats W.W."/>
            <person name="Wipf D."/>
            <person name="Wolf P.G."/>
            <person name="Yang L."/>
            <person name="Zimmer A.D."/>
            <person name="Zhu Q."/>
            <person name="Mitros T."/>
            <person name="Hellsten U."/>
            <person name="Loque D."/>
            <person name="Otillar R."/>
            <person name="Salamov A."/>
            <person name="Schmutz J."/>
            <person name="Shapiro H."/>
            <person name="Lindquist E."/>
            <person name="Lucas S."/>
            <person name="Rokhsar D."/>
            <person name="Grigoriev I.V."/>
        </authorList>
    </citation>
    <scope>NUCLEOTIDE SEQUENCE [LARGE SCALE GENOMIC DNA]</scope>
</reference>
<evidence type="ECO:0000256" key="1">
    <source>
        <dbReference type="ARBA" id="ARBA00004141"/>
    </source>
</evidence>
<dbReference type="OMA" id="NMETNFC"/>
<evidence type="ECO:0000256" key="2">
    <source>
        <dbReference type="ARBA" id="ARBA00009324"/>
    </source>
</evidence>
<dbReference type="HOGENOM" id="CLU_017842_2_0_1"/>
<evidence type="ECO:0000256" key="3">
    <source>
        <dbReference type="ARBA" id="ARBA00022692"/>
    </source>
</evidence>
<feature type="domain" description="Fatty acid hydroxylase" evidence="7">
    <location>
        <begin position="134"/>
        <end position="274"/>
    </location>
</feature>
<dbReference type="FunCoup" id="D8QQY6">
    <property type="interactions" value="295"/>
</dbReference>
<dbReference type="Gene3D" id="3.40.50.720">
    <property type="entry name" value="NAD(P)-binding Rossmann-like Domain"/>
    <property type="match status" value="1"/>
</dbReference>
<keyword evidence="5 6" id="KW-0472">Membrane</keyword>
<evidence type="ECO:0000256" key="5">
    <source>
        <dbReference type="ARBA" id="ARBA00023136"/>
    </source>
</evidence>
<sequence>MAAATTAPLSSWPWTFLGNYKYWISVPFAARALYANFYNAAYKDTDNWCLHIFVLCLIRYQTFFYASLFQHLHGVVKKHRVSAFKITFEQLDREFHWDNFIILQGLIALAAHSWVPGFSNLPVWNYKGWLYVVIFHALVTEPLYYWIHRAFHDGHLFKNYHSLHHASVNPEVATTGNSTFLEHLVQTGLIALPLLGAAVMGAASISMFYFYILSYDVLKMYGHFNCEIFPESLFRAFPLLKLVVYTPSYHSLHHSSLNSNFCLFMPVYDYLGGTMHPKTEALYTALRKGRKEEVPQFIFLAHIIDFMSTMHTSFIFRSLAAEPFGPRWFLWPPLILTVPPMFAMWAWGRTMVYSEYLVGRVHAQVRVIPRYGFHFFLPFGKKSINGFIEEAILEADRSGVKVLSLAALNKNEELNGGGVLFWKKYTNLRVKIVHGNTLTAAVVINELRPDAKEVFLTGSTSKIGRALALYLCRRGVRVLMLTNSRERYEAVVKDAPVEFQKNLVQVTKYQAGQNCKTWIVGKWIFAKDQSWAPPGTFFHQFVVPPVAEIRKDVTYGKLSGMYLPKNHEGLHFCEFTMPRGVVHACHAGGLLHALEGWDHHEIGSIDIENIDKVWQAALRQGFAPYV</sequence>
<accession>D8QQY6</accession>
<dbReference type="InterPro" id="IPR021940">
    <property type="entry name" value="CER1-like_C"/>
</dbReference>
<feature type="transmembrane region" description="Helical" evidence="6">
    <location>
        <begin position="20"/>
        <end position="41"/>
    </location>
</feature>
<name>D8QQY6_SELML</name>
<proteinExistence type="inferred from homology"/>
<gene>
    <name evidence="9" type="primary">WAX2C-1</name>
    <name evidence="9" type="ORF">SELMODRAFT_437448</name>
</gene>
<evidence type="ECO:0000259" key="8">
    <source>
        <dbReference type="Pfam" id="PF12076"/>
    </source>
</evidence>
<feature type="transmembrane region" description="Helical" evidence="6">
    <location>
        <begin position="190"/>
        <end position="212"/>
    </location>
</feature>
<dbReference type="AlphaFoldDB" id="D8QQY6"/>
<dbReference type="KEGG" id="smo:SELMODRAFT_437448"/>
<dbReference type="EMBL" id="GL377565">
    <property type="protein sequence ID" value="EFJ37886.1"/>
    <property type="molecule type" value="Genomic_DNA"/>
</dbReference>
<evidence type="ECO:0000313" key="9">
    <source>
        <dbReference type="EMBL" id="EFJ37886.1"/>
    </source>
</evidence>
<dbReference type="eggNOG" id="ENOG502QQ3D">
    <property type="taxonomic scope" value="Eukaryota"/>
</dbReference>
<feature type="transmembrane region" description="Helical" evidence="6">
    <location>
        <begin position="101"/>
        <end position="121"/>
    </location>
</feature>